<name>A0A2C7Z6T9_9ACTN</name>
<dbReference type="InterPro" id="IPR030395">
    <property type="entry name" value="GP_PDE_dom"/>
</dbReference>
<evidence type="ECO:0000313" key="3">
    <source>
        <dbReference type="EMBL" id="SCQ78560.1"/>
    </source>
</evidence>
<dbReference type="PANTHER" id="PTHR43805">
    <property type="entry name" value="GLYCEROPHOSPHORYL DIESTER PHOSPHODIESTERASE"/>
    <property type="match status" value="1"/>
</dbReference>
<dbReference type="EMBL" id="LT576035">
    <property type="protein sequence ID" value="SBN38751.1"/>
    <property type="molecule type" value="Genomic_DNA"/>
</dbReference>
<dbReference type="EMBL" id="LT618793">
    <property type="protein sequence ID" value="SCQ78560.1"/>
    <property type="molecule type" value="Genomic_DNA"/>
</dbReference>
<dbReference type="Proteomes" id="UP000250080">
    <property type="component" value="Chromosome I"/>
</dbReference>
<dbReference type="PANTHER" id="PTHR43805:SF1">
    <property type="entry name" value="GP-PDE DOMAIN-CONTAINING PROTEIN"/>
    <property type="match status" value="1"/>
</dbReference>
<dbReference type="Gene3D" id="3.20.20.190">
    <property type="entry name" value="Phosphatidylinositol (PI) phosphodiesterase"/>
    <property type="match status" value="1"/>
</dbReference>
<dbReference type="InterPro" id="IPR017946">
    <property type="entry name" value="PLC-like_Pdiesterase_TIM-brl"/>
</dbReference>
<dbReference type="PROSITE" id="PS51704">
    <property type="entry name" value="GP_PDE"/>
    <property type="match status" value="1"/>
</dbReference>
<sequence length="265" mass="29097">MVSRRRTADDYEFFDAPFAAMAHRGGWDALVPARFENSLLAFEHAVNDLGYRYVETDGHATADGVLVALHDTRLDRVTDMHGAVAGLPWRVVRRARIGGSEPVPTMDEVFEALPNTRINIDIKESGAIAPLAAAIRAHRAEDRVCVASFSPRRLAGFRALMGDRVATSVSVGAVAWSAYVPWLPRVLNSGAQVFQIPTSQAFGAVGIPVLTRNLARVAASRAMRIHVWTIDQSDEMVQLMDSGVDGIVSNRIDVLRRVARERALW</sequence>
<reference evidence="2" key="1">
    <citation type="submission" date="2016-05" db="EMBL/GenBank/DDBJ databases">
        <authorList>
            <person name="Lavstsen T."/>
            <person name="Jespersen J.S."/>
        </authorList>
    </citation>
    <scope>NUCLEOTIDE SEQUENCE</scope>
    <source>
        <strain evidence="2">PFRJS10</strain>
    </source>
</reference>
<organism evidence="3 4">
    <name type="scientific">Propionibacterium freudenreichii</name>
    <dbReference type="NCBI Taxonomy" id="1744"/>
    <lineage>
        <taxon>Bacteria</taxon>
        <taxon>Bacillati</taxon>
        <taxon>Actinomycetota</taxon>
        <taxon>Actinomycetes</taxon>
        <taxon>Propionibacteriales</taxon>
        <taxon>Propionibacteriaceae</taxon>
        <taxon>Propionibacterium</taxon>
    </lineage>
</organism>
<protein>
    <submittedName>
        <fullName evidence="3">Glycerophosphodiester phosphodiesterase family protein</fullName>
    </submittedName>
</protein>
<evidence type="ECO:0000259" key="1">
    <source>
        <dbReference type="PROSITE" id="PS51704"/>
    </source>
</evidence>
<evidence type="ECO:0000313" key="2">
    <source>
        <dbReference type="EMBL" id="SBN38751.1"/>
    </source>
</evidence>
<dbReference type="AlphaFoldDB" id="A0A2C7Z6T9"/>
<reference evidence="3 4" key="2">
    <citation type="submission" date="2016-09" db="EMBL/GenBank/DDBJ databases">
        <authorList>
            <person name="Laine KS P."/>
        </authorList>
    </citation>
    <scope>NUCLEOTIDE SEQUENCE [LARGE SCALE GENOMIC DNA]</scope>
    <source>
        <strain evidence="3">PFRJS-23</strain>
    </source>
</reference>
<accession>A0A2C7Z6T9</accession>
<dbReference type="Pfam" id="PF03009">
    <property type="entry name" value="GDPD"/>
    <property type="match status" value="1"/>
</dbReference>
<gene>
    <name evidence="2" type="ORF">PFR_JS10_1108</name>
    <name evidence="3" type="ORF">PFR_JS23_1142</name>
</gene>
<proteinExistence type="predicted"/>
<dbReference type="SUPFAM" id="SSF51695">
    <property type="entry name" value="PLC-like phosphodiesterases"/>
    <property type="match status" value="1"/>
</dbReference>
<evidence type="ECO:0000313" key="4">
    <source>
        <dbReference type="Proteomes" id="UP000250080"/>
    </source>
</evidence>
<dbReference type="GO" id="GO:0006629">
    <property type="term" value="P:lipid metabolic process"/>
    <property type="evidence" value="ECO:0007669"/>
    <property type="project" value="InterPro"/>
</dbReference>
<dbReference type="GO" id="GO:0008081">
    <property type="term" value="F:phosphoric diester hydrolase activity"/>
    <property type="evidence" value="ECO:0007669"/>
    <property type="project" value="InterPro"/>
</dbReference>
<feature type="domain" description="GP-PDE" evidence="1">
    <location>
        <begin position="18"/>
        <end position="259"/>
    </location>
</feature>